<feature type="compositionally biased region" description="Low complexity" evidence="1">
    <location>
        <begin position="47"/>
        <end position="73"/>
    </location>
</feature>
<feature type="region of interest" description="Disordered" evidence="1">
    <location>
        <begin position="265"/>
        <end position="328"/>
    </location>
</feature>
<protein>
    <submittedName>
        <fullName evidence="2">Uncharacterized protein</fullName>
    </submittedName>
</protein>
<dbReference type="OrthoDB" id="10660765at2759"/>
<keyword evidence="3" id="KW-1185">Reference proteome</keyword>
<comment type="caution">
    <text evidence="2">The sequence shown here is derived from an EMBL/GenBank/DDBJ whole genome shotgun (WGS) entry which is preliminary data.</text>
</comment>
<feature type="compositionally biased region" description="Low complexity" evidence="1">
    <location>
        <begin position="281"/>
        <end position="298"/>
    </location>
</feature>
<evidence type="ECO:0000313" key="2">
    <source>
        <dbReference type="EMBL" id="ORZ36942.1"/>
    </source>
</evidence>
<feature type="compositionally biased region" description="Polar residues" evidence="1">
    <location>
        <begin position="186"/>
        <end position="202"/>
    </location>
</feature>
<dbReference type="EMBL" id="MCFL01000014">
    <property type="protein sequence ID" value="ORZ36942.1"/>
    <property type="molecule type" value="Genomic_DNA"/>
</dbReference>
<accession>A0A1Y2HUY1</accession>
<sequence length="634" mass="68303">MQQQQPLRGPPPMPALPAPLDPMRRGRPGRSPNVAGGMQQQPPPAPANSANGYPGGPSSSSPSPFAAFDSVPPSQIPLPSLPPPISTYAQPQQQPSMYQQGPAPPIPPRSPAPMPQLQQQAPMLSMTSRHPITACNSSPLSTHRTDAFGSAASSATGGYNFGSTAQPPPSGIGLLSSTGGGAPFPASTSYASLGSRPKSASVSGLMASGQVINGPQLFQQQQQQVPSNGSRSSSARGSIAEIQPNPQQQQVVMNMSTPPVLPVQLPAQQQQQQQQHHRRAPSLPGSSSSGAGTPSGKATPPPIAYRTTSPNPYYAGGPGSKPPGAPRVHRADRFRHWLDKYFRDQVFKRKYLARLVTESWRLHLAGTGTPCMSYWLDRVAQIVPANGVLATLRALLLMVGELVARRGDIARLAAEWERAKYAVIDEFAVVYARWLVNVLDFHARVQGMQALSDAHRVHLAAETHAVIQHLEPYFLYLFERGGELVDKYPWEEVHDAVIMVLEAAYAAYMQHICLMRTLDRARDVKARALAEGLMGTSTYIGHLSIASAKALVVARVEAEGYRVPKHRPSTDLNASWSQPPSMLPKVMRRLRSRGIDASALVAQMSGKQPPACRPEYGSVYDAAQRDFAESSDSD</sequence>
<name>A0A1Y2HUY1_9FUNG</name>
<evidence type="ECO:0000313" key="3">
    <source>
        <dbReference type="Proteomes" id="UP000193411"/>
    </source>
</evidence>
<dbReference type="Proteomes" id="UP000193411">
    <property type="component" value="Unassembled WGS sequence"/>
</dbReference>
<proteinExistence type="predicted"/>
<feature type="compositionally biased region" description="Low complexity" evidence="1">
    <location>
        <begin position="219"/>
        <end position="237"/>
    </location>
</feature>
<dbReference type="AlphaFoldDB" id="A0A1Y2HUY1"/>
<organism evidence="2 3">
    <name type="scientific">Catenaria anguillulae PL171</name>
    <dbReference type="NCBI Taxonomy" id="765915"/>
    <lineage>
        <taxon>Eukaryota</taxon>
        <taxon>Fungi</taxon>
        <taxon>Fungi incertae sedis</taxon>
        <taxon>Blastocladiomycota</taxon>
        <taxon>Blastocladiomycetes</taxon>
        <taxon>Blastocladiales</taxon>
        <taxon>Catenariaceae</taxon>
        <taxon>Catenaria</taxon>
    </lineage>
</organism>
<feature type="compositionally biased region" description="Pro residues" evidence="1">
    <location>
        <begin position="102"/>
        <end position="114"/>
    </location>
</feature>
<feature type="compositionally biased region" description="Low complexity" evidence="1">
    <location>
        <begin position="265"/>
        <end position="274"/>
    </location>
</feature>
<feature type="compositionally biased region" description="Pro residues" evidence="1">
    <location>
        <begin position="8"/>
        <end position="20"/>
    </location>
</feature>
<feature type="compositionally biased region" description="Low complexity" evidence="1">
    <location>
        <begin position="90"/>
        <end position="101"/>
    </location>
</feature>
<feature type="compositionally biased region" description="Polar residues" evidence="1">
    <location>
        <begin position="125"/>
        <end position="142"/>
    </location>
</feature>
<gene>
    <name evidence="2" type="ORF">BCR44DRAFT_1431143</name>
</gene>
<feature type="compositionally biased region" description="Low complexity" evidence="1">
    <location>
        <begin position="115"/>
        <end position="124"/>
    </location>
</feature>
<evidence type="ECO:0000256" key="1">
    <source>
        <dbReference type="SAM" id="MobiDB-lite"/>
    </source>
</evidence>
<feature type="compositionally biased region" description="Low complexity" evidence="1">
    <location>
        <begin position="149"/>
        <end position="158"/>
    </location>
</feature>
<feature type="compositionally biased region" description="Pro residues" evidence="1">
    <location>
        <begin position="74"/>
        <end position="85"/>
    </location>
</feature>
<reference evidence="2 3" key="1">
    <citation type="submission" date="2016-07" db="EMBL/GenBank/DDBJ databases">
        <title>Pervasive Adenine N6-methylation of Active Genes in Fungi.</title>
        <authorList>
            <consortium name="DOE Joint Genome Institute"/>
            <person name="Mondo S.J."/>
            <person name="Dannebaum R.O."/>
            <person name="Kuo R.C."/>
            <person name="Labutti K."/>
            <person name="Haridas S."/>
            <person name="Kuo A."/>
            <person name="Salamov A."/>
            <person name="Ahrendt S.R."/>
            <person name="Lipzen A."/>
            <person name="Sullivan W."/>
            <person name="Andreopoulos W.B."/>
            <person name="Clum A."/>
            <person name="Lindquist E."/>
            <person name="Daum C."/>
            <person name="Ramamoorthy G.K."/>
            <person name="Gryganskyi A."/>
            <person name="Culley D."/>
            <person name="Magnuson J.K."/>
            <person name="James T.Y."/>
            <person name="O'Malley M.A."/>
            <person name="Stajich J.E."/>
            <person name="Spatafora J.W."/>
            <person name="Visel A."/>
            <person name="Grigoriev I.V."/>
        </authorList>
    </citation>
    <scope>NUCLEOTIDE SEQUENCE [LARGE SCALE GENOMIC DNA]</scope>
    <source>
        <strain evidence="2 3">PL171</strain>
    </source>
</reference>
<feature type="region of interest" description="Disordered" evidence="1">
    <location>
        <begin position="1"/>
        <end position="237"/>
    </location>
</feature>